<feature type="transmembrane region" description="Helical" evidence="2">
    <location>
        <begin position="86"/>
        <end position="106"/>
    </location>
</feature>
<evidence type="ECO:0000256" key="2">
    <source>
        <dbReference type="SAM" id="Phobius"/>
    </source>
</evidence>
<keyword evidence="2" id="KW-1133">Transmembrane helix</keyword>
<keyword evidence="2" id="KW-0812">Transmembrane</keyword>
<dbReference type="Proteomes" id="UP000324585">
    <property type="component" value="Unassembled WGS sequence"/>
</dbReference>
<dbReference type="AlphaFoldDB" id="A0A5J4YJ07"/>
<evidence type="ECO:0008006" key="5">
    <source>
        <dbReference type="Google" id="ProtNLM"/>
    </source>
</evidence>
<name>A0A5J4YJ07_PORPP</name>
<reference evidence="4" key="1">
    <citation type="journal article" date="2019" name="Nat. Commun.">
        <title>Expansion of phycobilisome linker gene families in mesophilic red algae.</title>
        <authorList>
            <person name="Lee J."/>
            <person name="Kim D."/>
            <person name="Bhattacharya D."/>
            <person name="Yoon H.S."/>
        </authorList>
    </citation>
    <scope>NUCLEOTIDE SEQUENCE [LARGE SCALE GENOMIC DNA]</scope>
    <source>
        <strain evidence="4">CCMP 1328</strain>
    </source>
</reference>
<sequence length="176" mass="19590">MEAAFACSRLCNAPRVTTHQAHSVACSRGARTVALRRPRVEGRARVRSFGYTRSGSRAHVALEASGPDVDAAASAAVVGSTSVENWIVLLVCASLLLVWWVSVVPAERQRLAKRKRQKGADVRTYIEKLEASGKNERTLEKWLYGEWLQKREKQRQRQQRLDRSSGDADGSQSDLD</sequence>
<keyword evidence="4" id="KW-1185">Reference proteome</keyword>
<evidence type="ECO:0000313" key="4">
    <source>
        <dbReference type="Proteomes" id="UP000324585"/>
    </source>
</evidence>
<organism evidence="3 4">
    <name type="scientific">Porphyridium purpureum</name>
    <name type="common">Red alga</name>
    <name type="synonym">Porphyridium cruentum</name>
    <dbReference type="NCBI Taxonomy" id="35688"/>
    <lineage>
        <taxon>Eukaryota</taxon>
        <taxon>Rhodophyta</taxon>
        <taxon>Bangiophyceae</taxon>
        <taxon>Porphyridiales</taxon>
        <taxon>Porphyridiaceae</taxon>
        <taxon>Porphyridium</taxon>
    </lineage>
</organism>
<gene>
    <name evidence="3" type="ORF">FVE85_7800</name>
</gene>
<protein>
    <recommendedName>
        <fullName evidence="5">Transmembrane protein</fullName>
    </recommendedName>
</protein>
<accession>A0A5J4YJ07</accession>
<feature type="region of interest" description="Disordered" evidence="1">
    <location>
        <begin position="151"/>
        <end position="176"/>
    </location>
</feature>
<dbReference type="EMBL" id="VRMN01000014">
    <property type="protein sequence ID" value="KAA8491379.1"/>
    <property type="molecule type" value="Genomic_DNA"/>
</dbReference>
<evidence type="ECO:0000313" key="3">
    <source>
        <dbReference type="EMBL" id="KAA8491379.1"/>
    </source>
</evidence>
<keyword evidence="2" id="KW-0472">Membrane</keyword>
<comment type="caution">
    <text evidence="3">The sequence shown here is derived from an EMBL/GenBank/DDBJ whole genome shotgun (WGS) entry which is preliminary data.</text>
</comment>
<evidence type="ECO:0000256" key="1">
    <source>
        <dbReference type="SAM" id="MobiDB-lite"/>
    </source>
</evidence>
<proteinExistence type="predicted"/>